<keyword evidence="2" id="KW-1185">Reference proteome</keyword>
<proteinExistence type="predicted"/>
<sequence length="334" mass="38202">MYTATSWHLLTECVILVESSANDEYGIISSYLHEKPEAKLRENGIKNQEVAKTKKKRNPNAWNLFVNEICNSMHTSVDLKINRNKVLPFASFLWDKMPDEYKNFYKTLAHDASKHEFPTSVFSLENRDSDHTNYHEASSGTSQSDLSSTTFLGSEMSDDYEIFYEVPAHDALEYEFPTSAFSLDNCVSYSNPTNYDDTFLNTSLEDLSFATFLRSEISDEYKNFYEVPAYDAPEHDFMTSTFSIENYASDYNPTNYDETFLNTSLDEFRPFEFAQSGLLDSSEFVQSVPVEHSLFQQLEFAEPTSSINTDCSSPSPFENDGLPFTLTFDSLGFQ</sequence>
<dbReference type="EMBL" id="CAJVPT010000530">
    <property type="protein sequence ID" value="CAG8445871.1"/>
    <property type="molecule type" value="Genomic_DNA"/>
</dbReference>
<evidence type="ECO:0000313" key="2">
    <source>
        <dbReference type="Proteomes" id="UP000789525"/>
    </source>
</evidence>
<reference evidence="1" key="1">
    <citation type="submission" date="2021-06" db="EMBL/GenBank/DDBJ databases">
        <authorList>
            <person name="Kallberg Y."/>
            <person name="Tangrot J."/>
            <person name="Rosling A."/>
        </authorList>
    </citation>
    <scope>NUCLEOTIDE SEQUENCE</scope>
    <source>
        <strain evidence="1">CL356</strain>
    </source>
</reference>
<accession>A0ACA9K0Y5</accession>
<organism evidence="1 2">
    <name type="scientific">Acaulospora colombiana</name>
    <dbReference type="NCBI Taxonomy" id="27376"/>
    <lineage>
        <taxon>Eukaryota</taxon>
        <taxon>Fungi</taxon>
        <taxon>Fungi incertae sedis</taxon>
        <taxon>Mucoromycota</taxon>
        <taxon>Glomeromycotina</taxon>
        <taxon>Glomeromycetes</taxon>
        <taxon>Diversisporales</taxon>
        <taxon>Acaulosporaceae</taxon>
        <taxon>Acaulospora</taxon>
    </lineage>
</organism>
<gene>
    <name evidence="1" type="ORF">ACOLOM_LOCUS504</name>
</gene>
<dbReference type="Proteomes" id="UP000789525">
    <property type="component" value="Unassembled WGS sequence"/>
</dbReference>
<name>A0ACA9K0Y5_9GLOM</name>
<evidence type="ECO:0000313" key="1">
    <source>
        <dbReference type="EMBL" id="CAG8445871.1"/>
    </source>
</evidence>
<protein>
    <submittedName>
        <fullName evidence="1">10207_t:CDS:1</fullName>
    </submittedName>
</protein>
<comment type="caution">
    <text evidence="1">The sequence shown here is derived from an EMBL/GenBank/DDBJ whole genome shotgun (WGS) entry which is preliminary data.</text>
</comment>